<dbReference type="EMBL" id="CAXAMN010006535">
    <property type="protein sequence ID" value="CAK9017903.1"/>
    <property type="molecule type" value="Genomic_DNA"/>
</dbReference>
<proteinExistence type="predicted"/>
<gene>
    <name evidence="1" type="ORF">CCMP2556_LOCUS13034</name>
    <name evidence="2" type="ORF">CCMP2556_LOCUS13049</name>
</gene>
<dbReference type="EMBL" id="CAXAMN010006524">
    <property type="protein sequence ID" value="CAK9017869.1"/>
    <property type="molecule type" value="Genomic_DNA"/>
</dbReference>
<evidence type="ECO:0000313" key="1">
    <source>
        <dbReference type="EMBL" id="CAK9017869.1"/>
    </source>
</evidence>
<reference evidence="2 3" key="1">
    <citation type="submission" date="2024-02" db="EMBL/GenBank/DDBJ databases">
        <authorList>
            <person name="Chen Y."/>
            <person name="Shah S."/>
            <person name="Dougan E. K."/>
            <person name="Thang M."/>
            <person name="Chan C."/>
        </authorList>
    </citation>
    <scope>NUCLEOTIDE SEQUENCE [LARGE SCALE GENOMIC DNA]</scope>
</reference>
<sequence>MNLAQLSASGGFLHLKHAHNRLETVVEKEIKQSPQQRMSAEGMDPTSMEVLAIKHMSRKPQEKCADRSGAVITMKNIQVRGRRSRRVLARNFVCQRAQFF</sequence>
<name>A0ABP0JU35_9DINO</name>
<evidence type="ECO:0000313" key="3">
    <source>
        <dbReference type="Proteomes" id="UP001642484"/>
    </source>
</evidence>
<evidence type="ECO:0000313" key="2">
    <source>
        <dbReference type="EMBL" id="CAK9017903.1"/>
    </source>
</evidence>
<keyword evidence="3" id="KW-1185">Reference proteome</keyword>
<dbReference type="Proteomes" id="UP001642484">
    <property type="component" value="Unassembled WGS sequence"/>
</dbReference>
<organism evidence="2 3">
    <name type="scientific">Durusdinium trenchii</name>
    <dbReference type="NCBI Taxonomy" id="1381693"/>
    <lineage>
        <taxon>Eukaryota</taxon>
        <taxon>Sar</taxon>
        <taxon>Alveolata</taxon>
        <taxon>Dinophyceae</taxon>
        <taxon>Suessiales</taxon>
        <taxon>Symbiodiniaceae</taxon>
        <taxon>Durusdinium</taxon>
    </lineage>
</organism>
<protein>
    <submittedName>
        <fullName evidence="2">Uncharacterized protein</fullName>
    </submittedName>
</protein>
<accession>A0ABP0JU35</accession>
<comment type="caution">
    <text evidence="2">The sequence shown here is derived from an EMBL/GenBank/DDBJ whole genome shotgun (WGS) entry which is preliminary data.</text>
</comment>